<dbReference type="AlphaFoldDB" id="A0A2N0BLP0"/>
<dbReference type="EMBL" id="NPEF01000066">
    <property type="protein sequence ID" value="PJZ93359.1"/>
    <property type="molecule type" value="Genomic_DNA"/>
</dbReference>
<accession>A0A2N0BLP0</accession>
<evidence type="ECO:0000313" key="2">
    <source>
        <dbReference type="EMBL" id="PJZ93359.1"/>
    </source>
</evidence>
<comment type="caution">
    <text evidence="2">The sequence shown here is derived from an EMBL/GenBank/DDBJ whole genome shotgun (WGS) entry which is preliminary data.</text>
</comment>
<protein>
    <submittedName>
        <fullName evidence="2">Uncharacterized protein</fullName>
    </submittedName>
</protein>
<dbReference type="EMBL" id="NPEF02000002">
    <property type="protein sequence ID" value="MDV6234526.1"/>
    <property type="molecule type" value="Genomic_DNA"/>
</dbReference>
<dbReference type="NCBIfam" id="NF047503">
    <property type="entry name" value="LB_137_fam"/>
    <property type="match status" value="1"/>
</dbReference>
<organism evidence="2">
    <name type="scientific">Leptospira ellisii</name>
    <dbReference type="NCBI Taxonomy" id="2023197"/>
    <lineage>
        <taxon>Bacteria</taxon>
        <taxon>Pseudomonadati</taxon>
        <taxon>Spirochaetota</taxon>
        <taxon>Spirochaetia</taxon>
        <taxon>Leptospirales</taxon>
        <taxon>Leptospiraceae</taxon>
        <taxon>Leptospira</taxon>
    </lineage>
</organism>
<sequence>MFQNPVSGGLRNRIPCFLRVLTRPYRKFEKTGTGYGPALYAKYALLLISLPLFPLTADTILLKDKSALIGKVIEYKKNGILISTPDGISELRSDQIFNIEIGFNGIRTSLRTKEYPEENEWIFLGTDSKNRFVYYDEKNSELRYVELRNLLSAEYKFPPVKKKFRNVFGEYPVEIFLKRGKTKSGFLSEIDSNKTTLIEKGTKTKIPNSAIQKILYRNEPTAQPAASVPKRTEEERPATQRIRFYEFLIPGSYQIRTGRKKIGVSLLTSTVVTALAAEYEYERGKKELHKQRIYNEKCILFGGDYGLLHADFDYEGYYHHKNNNRSLLILTSLFYVLNLLDLWFLNPFISNRSESSFSVVPSFRFPITTERVSPNSETGAQVRFQLRF</sequence>
<reference evidence="2" key="1">
    <citation type="submission" date="2017-07" db="EMBL/GenBank/DDBJ databases">
        <title>Leptospira spp. isolated from tropical soils.</title>
        <authorList>
            <person name="Thibeaux R."/>
            <person name="Iraola G."/>
            <person name="Ferres I."/>
            <person name="Bierque E."/>
            <person name="Girault D."/>
            <person name="Soupe-Gilbert M.-E."/>
            <person name="Picardeau M."/>
            <person name="Goarant C."/>
        </authorList>
    </citation>
    <scope>NUCLEOTIDE SEQUENCE [LARGE SCALE GENOMIC DNA]</scope>
    <source>
        <strain evidence="2">ATI7-C-A5</strain>
    </source>
</reference>
<reference evidence="1" key="3">
    <citation type="submission" date="2023-10" db="EMBL/GenBank/DDBJ databases">
        <authorList>
            <person name="Picardeau M."/>
            <person name="Thibeaux R."/>
        </authorList>
    </citation>
    <scope>NUCLEOTIDE SEQUENCE</scope>
    <source>
        <strain evidence="1">ATI7-C-A5</strain>
    </source>
</reference>
<dbReference type="OrthoDB" id="345875at2"/>
<dbReference type="Proteomes" id="UP000232122">
    <property type="component" value="Unassembled WGS sequence"/>
</dbReference>
<evidence type="ECO:0000313" key="3">
    <source>
        <dbReference type="Proteomes" id="UP000232122"/>
    </source>
</evidence>
<proteinExistence type="predicted"/>
<reference evidence="1 3" key="2">
    <citation type="journal article" date="2018" name="Microb. Genom.">
        <title>Deciphering the unexplored Leptospira diversity from soils uncovers genomic evolution to virulence.</title>
        <authorList>
            <person name="Thibeaux R."/>
            <person name="Iraola G."/>
            <person name="Ferres I."/>
            <person name="Bierque E."/>
            <person name="Girault D."/>
            <person name="Soupe-Gilbert M.E."/>
            <person name="Picardeau M."/>
            <person name="Goarant C."/>
        </authorList>
    </citation>
    <scope>NUCLEOTIDE SEQUENCE [LARGE SCALE GENOMIC DNA]</scope>
    <source>
        <strain evidence="1 3">ATI7-C-A5</strain>
    </source>
</reference>
<dbReference type="RefSeq" id="WP_100746637.1">
    <property type="nucleotide sequence ID" value="NZ_NPEF02000002.1"/>
</dbReference>
<gene>
    <name evidence="1" type="ORF">CH379_002655</name>
    <name evidence="2" type="ORF">CH379_08175</name>
</gene>
<evidence type="ECO:0000313" key="1">
    <source>
        <dbReference type="EMBL" id="MDV6234526.1"/>
    </source>
</evidence>
<accession>A0A2N0BA00</accession>
<name>A0A2N0BLP0_9LEPT</name>
<keyword evidence="3" id="KW-1185">Reference proteome</keyword>